<dbReference type="InterPro" id="IPR024260">
    <property type="entry name" value="Vac7"/>
</dbReference>
<dbReference type="GO" id="GO:0010513">
    <property type="term" value="P:positive regulation of phosphatidylinositol biosynthetic process"/>
    <property type="evidence" value="ECO:0007669"/>
    <property type="project" value="TreeGrafter"/>
</dbReference>
<protein>
    <recommendedName>
        <fullName evidence="5">Phospholipid metabolism enzyme regulator</fullName>
    </recommendedName>
</protein>
<feature type="region of interest" description="Disordered" evidence="1">
    <location>
        <begin position="1"/>
        <end position="123"/>
    </location>
</feature>
<comment type="caution">
    <text evidence="3">The sequence shown here is derived from an EMBL/GenBank/DDBJ whole genome shotgun (WGS) entry which is preliminary data.</text>
</comment>
<dbReference type="GO" id="GO:0000011">
    <property type="term" value="P:vacuole inheritance"/>
    <property type="evidence" value="ECO:0007669"/>
    <property type="project" value="TreeGrafter"/>
</dbReference>
<evidence type="ECO:0008006" key="5">
    <source>
        <dbReference type="Google" id="ProtNLM"/>
    </source>
</evidence>
<feature type="region of interest" description="Disordered" evidence="1">
    <location>
        <begin position="155"/>
        <end position="303"/>
    </location>
</feature>
<keyword evidence="2" id="KW-1133">Transmembrane helix</keyword>
<evidence type="ECO:0000256" key="2">
    <source>
        <dbReference type="SAM" id="Phobius"/>
    </source>
</evidence>
<dbReference type="PANTHER" id="PTHR28258">
    <property type="entry name" value="VACUOLAR SEGREGATION PROTEIN 7"/>
    <property type="match status" value="1"/>
</dbReference>
<evidence type="ECO:0000256" key="1">
    <source>
        <dbReference type="SAM" id="MobiDB-lite"/>
    </source>
</evidence>
<feature type="transmembrane region" description="Helical" evidence="2">
    <location>
        <begin position="311"/>
        <end position="334"/>
    </location>
</feature>
<dbReference type="Proteomes" id="UP000799429">
    <property type="component" value="Unassembled WGS sequence"/>
</dbReference>
<accession>A0A9P4VMW6</accession>
<feature type="compositionally biased region" description="Polar residues" evidence="1">
    <location>
        <begin position="1"/>
        <end position="13"/>
    </location>
</feature>
<feature type="compositionally biased region" description="Low complexity" evidence="1">
    <location>
        <begin position="217"/>
        <end position="230"/>
    </location>
</feature>
<keyword evidence="2" id="KW-0812">Transmembrane</keyword>
<dbReference type="PANTHER" id="PTHR28258:SF1">
    <property type="entry name" value="VACUOLAR SEGREGATION PROTEIN 7"/>
    <property type="match status" value="1"/>
</dbReference>
<feature type="compositionally biased region" description="Acidic residues" evidence="1">
    <location>
        <begin position="156"/>
        <end position="165"/>
    </location>
</feature>
<dbReference type="AlphaFoldDB" id="A0A9P4VMW6"/>
<dbReference type="GO" id="GO:0000329">
    <property type="term" value="C:fungal-type vacuole membrane"/>
    <property type="evidence" value="ECO:0007669"/>
    <property type="project" value="TreeGrafter"/>
</dbReference>
<keyword evidence="4" id="KW-1185">Reference proteome</keyword>
<gene>
    <name evidence="3" type="ORF">M501DRAFT_942783</name>
</gene>
<evidence type="ECO:0000313" key="4">
    <source>
        <dbReference type="Proteomes" id="UP000799429"/>
    </source>
</evidence>
<evidence type="ECO:0000313" key="3">
    <source>
        <dbReference type="EMBL" id="KAF2835077.1"/>
    </source>
</evidence>
<sequence length="559" mass="61645">MTVETETVNTNPQAAMGPPGDWAAPNRNDPNGSLRMKQSTETIRPKKERKRPARKAPSIHTGTTSSKADFFEAKVADAVGEANSSESDETFVYESNPPDPPSRPSRHHSRTPSTTSMASIGDPRIAMRSIGNVFDGQRGVAGKRSMKFTNNTYNVFDEDNDEEDRADMTPRGATMRSGVGSSAHHHIGRHGRTGAAGHGGIFEHESPFSAAKARGISSNPSRQSSRPNSPKLTNNQRSGNGQIQRNQSGQTSKLGEFSGYELEGEGADDERTPLMGTIRTNRSRAPRRSNNTNTRQIEHYQRQRRSRISQAAGCFILVVMAVLIVAGAVGFLLATTKQLYGVQVEEIKGVLASEQEIMLDLVIQAINPNVMTINVGDMDVNIFAKSKHVGSEKWWREHGQPPPASIGKISRRNRTRSSSIYRTSDNVDEGTDPIDSQDPQTMLLGRIYHFDSGLTFEGTPLKRYPQISIGEIRLAKPGNKTEAGGTERWERVLQYPFELIVRGILKYELPLSSHTITARIGASVIVHPEDVDRKGAMRVEKVAYEWDEEIADDEDGIEE</sequence>
<dbReference type="EMBL" id="MU006112">
    <property type="protein sequence ID" value="KAF2835077.1"/>
    <property type="molecule type" value="Genomic_DNA"/>
</dbReference>
<feature type="compositionally biased region" description="Polar residues" evidence="1">
    <location>
        <begin position="28"/>
        <end position="42"/>
    </location>
</feature>
<organism evidence="3 4">
    <name type="scientific">Patellaria atrata CBS 101060</name>
    <dbReference type="NCBI Taxonomy" id="1346257"/>
    <lineage>
        <taxon>Eukaryota</taxon>
        <taxon>Fungi</taxon>
        <taxon>Dikarya</taxon>
        <taxon>Ascomycota</taxon>
        <taxon>Pezizomycotina</taxon>
        <taxon>Dothideomycetes</taxon>
        <taxon>Dothideomycetes incertae sedis</taxon>
        <taxon>Patellariales</taxon>
        <taxon>Patellariaceae</taxon>
        <taxon>Patellaria</taxon>
    </lineage>
</organism>
<dbReference type="GO" id="GO:1903778">
    <property type="term" value="P:protein localization to vacuolar membrane"/>
    <property type="evidence" value="ECO:0007669"/>
    <property type="project" value="TreeGrafter"/>
</dbReference>
<dbReference type="Pfam" id="PF12751">
    <property type="entry name" value="Vac7"/>
    <property type="match status" value="1"/>
</dbReference>
<dbReference type="GO" id="GO:0070772">
    <property type="term" value="C:PAS complex"/>
    <property type="evidence" value="ECO:0007669"/>
    <property type="project" value="TreeGrafter"/>
</dbReference>
<name>A0A9P4VMW6_9PEZI</name>
<feature type="compositionally biased region" description="Polar residues" evidence="1">
    <location>
        <begin position="231"/>
        <end position="253"/>
    </location>
</feature>
<proteinExistence type="predicted"/>
<dbReference type="OrthoDB" id="1204at2759"/>
<reference evidence="3" key="1">
    <citation type="journal article" date="2020" name="Stud. Mycol.">
        <title>101 Dothideomycetes genomes: a test case for predicting lifestyles and emergence of pathogens.</title>
        <authorList>
            <person name="Haridas S."/>
            <person name="Albert R."/>
            <person name="Binder M."/>
            <person name="Bloem J."/>
            <person name="Labutti K."/>
            <person name="Salamov A."/>
            <person name="Andreopoulos B."/>
            <person name="Baker S."/>
            <person name="Barry K."/>
            <person name="Bills G."/>
            <person name="Bluhm B."/>
            <person name="Cannon C."/>
            <person name="Castanera R."/>
            <person name="Culley D."/>
            <person name="Daum C."/>
            <person name="Ezra D."/>
            <person name="Gonzalez J."/>
            <person name="Henrissat B."/>
            <person name="Kuo A."/>
            <person name="Liang C."/>
            <person name="Lipzen A."/>
            <person name="Lutzoni F."/>
            <person name="Magnuson J."/>
            <person name="Mondo S."/>
            <person name="Nolan M."/>
            <person name="Ohm R."/>
            <person name="Pangilinan J."/>
            <person name="Park H.-J."/>
            <person name="Ramirez L."/>
            <person name="Alfaro M."/>
            <person name="Sun H."/>
            <person name="Tritt A."/>
            <person name="Yoshinaga Y."/>
            <person name="Zwiers L.-H."/>
            <person name="Turgeon B."/>
            <person name="Goodwin S."/>
            <person name="Spatafora J."/>
            <person name="Crous P."/>
            <person name="Grigoriev I."/>
        </authorList>
    </citation>
    <scope>NUCLEOTIDE SEQUENCE</scope>
    <source>
        <strain evidence="3">CBS 101060</strain>
    </source>
</reference>
<feature type="compositionally biased region" description="Basic residues" evidence="1">
    <location>
        <begin position="183"/>
        <end position="192"/>
    </location>
</feature>
<keyword evidence="2" id="KW-0472">Membrane</keyword>